<keyword evidence="2" id="KW-1185">Reference proteome</keyword>
<dbReference type="OrthoDB" id="1094867at2"/>
<dbReference type="AlphaFoldDB" id="A0A2U2B460"/>
<dbReference type="RefSeq" id="WP_109266011.1">
    <property type="nucleotide sequence ID" value="NZ_QEWP01000024.1"/>
</dbReference>
<accession>A0A2U2B460</accession>
<dbReference type="InterPro" id="IPR029058">
    <property type="entry name" value="AB_hydrolase_fold"/>
</dbReference>
<proteinExistence type="predicted"/>
<evidence type="ECO:0000313" key="1">
    <source>
        <dbReference type="EMBL" id="PWD97827.1"/>
    </source>
</evidence>
<dbReference type="Proteomes" id="UP000244956">
    <property type="component" value="Unassembled WGS sequence"/>
</dbReference>
<sequence>MKKILFLGLVFLSACFQKGPDGKLIFTEANSQKGFNFPFFLFIPDEMPTEKTAVLIVEPNNSGFADDDFQRHIEKAERIASRDFYMGNFLAGELDCPLLVPVFPRRKSTWRIYSHALDRDVMLQKGNDLERIDLQLINMIDDARSTLKDMGCRVDDQVFLTGFSASGSFVNRFAAIHPELVKGVAGGGVNGLLILPEDSVEGEALNFPLGVNDFDSLFNKPFALDAFAKTPQFLFMGQLDDNDAIPYEDGYNIKERKQVFRLLGEEMQPKRWEACDSIYQSHNINARIRTFENVGHEQPDNVKEEVLSFFRSLMAIVP</sequence>
<comment type="caution">
    <text evidence="1">The sequence shown here is derived from an EMBL/GenBank/DDBJ whole genome shotgun (WGS) entry which is preliminary data.</text>
</comment>
<reference evidence="1 2" key="1">
    <citation type="submission" date="2018-05" db="EMBL/GenBank/DDBJ databases">
        <title>Marinilabilia rubrum sp. nov., isolated from saltern sediment.</title>
        <authorList>
            <person name="Zhang R."/>
        </authorList>
    </citation>
    <scope>NUCLEOTIDE SEQUENCE [LARGE SCALE GENOMIC DNA]</scope>
    <source>
        <strain evidence="1 2">WTE16</strain>
    </source>
</reference>
<protein>
    <recommendedName>
        <fullName evidence="3">Alpha/beta hydrolase</fullName>
    </recommendedName>
</protein>
<evidence type="ECO:0008006" key="3">
    <source>
        <dbReference type="Google" id="ProtNLM"/>
    </source>
</evidence>
<organism evidence="1 2">
    <name type="scientific">Marinilabilia rubra</name>
    <dbReference type="NCBI Taxonomy" id="2162893"/>
    <lineage>
        <taxon>Bacteria</taxon>
        <taxon>Pseudomonadati</taxon>
        <taxon>Bacteroidota</taxon>
        <taxon>Bacteroidia</taxon>
        <taxon>Marinilabiliales</taxon>
        <taxon>Marinilabiliaceae</taxon>
        <taxon>Marinilabilia</taxon>
    </lineage>
</organism>
<dbReference type="Gene3D" id="3.40.50.1820">
    <property type="entry name" value="alpha/beta hydrolase"/>
    <property type="match status" value="1"/>
</dbReference>
<evidence type="ECO:0000313" key="2">
    <source>
        <dbReference type="Proteomes" id="UP000244956"/>
    </source>
</evidence>
<gene>
    <name evidence="1" type="ORF">DDZ16_18735</name>
</gene>
<dbReference type="PROSITE" id="PS51257">
    <property type="entry name" value="PROKAR_LIPOPROTEIN"/>
    <property type="match status" value="1"/>
</dbReference>
<name>A0A2U2B460_9BACT</name>
<dbReference type="SUPFAM" id="SSF53474">
    <property type="entry name" value="alpha/beta-Hydrolases"/>
    <property type="match status" value="1"/>
</dbReference>
<dbReference type="EMBL" id="QEWP01000024">
    <property type="protein sequence ID" value="PWD97827.1"/>
    <property type="molecule type" value="Genomic_DNA"/>
</dbReference>